<gene>
    <name evidence="2" type="ORF">SAMN04488554_4267</name>
</gene>
<dbReference type="InterPro" id="IPR006336">
    <property type="entry name" value="GCS2"/>
</dbReference>
<comment type="catalytic activity">
    <reaction evidence="1">
        <text>L-cysteine + L-glutamate + ATP = gamma-L-glutamyl-L-cysteine + ADP + phosphate + H(+)</text>
        <dbReference type="Rhea" id="RHEA:13285"/>
        <dbReference type="ChEBI" id="CHEBI:15378"/>
        <dbReference type="ChEBI" id="CHEBI:29985"/>
        <dbReference type="ChEBI" id="CHEBI:30616"/>
        <dbReference type="ChEBI" id="CHEBI:35235"/>
        <dbReference type="ChEBI" id="CHEBI:43474"/>
        <dbReference type="ChEBI" id="CHEBI:58173"/>
        <dbReference type="ChEBI" id="CHEBI:456216"/>
        <dbReference type="EC" id="6.3.2.2"/>
    </reaction>
</comment>
<keyword evidence="2" id="KW-0436">Ligase</keyword>
<dbReference type="PANTHER" id="PTHR36510">
    <property type="entry name" value="GLUTAMATE--CYSTEINE LIGASE 2-RELATED"/>
    <property type="match status" value="1"/>
</dbReference>
<dbReference type="InterPro" id="IPR050141">
    <property type="entry name" value="GCL_type2/YbdK_subfam"/>
</dbReference>
<dbReference type="OrthoDB" id="240589at2"/>
<reference evidence="3" key="1">
    <citation type="submission" date="2016-10" db="EMBL/GenBank/DDBJ databases">
        <authorList>
            <person name="Varghese N."/>
            <person name="Submissions S."/>
        </authorList>
    </citation>
    <scope>NUCLEOTIDE SEQUENCE [LARGE SCALE GENOMIC DNA]</scope>
    <source>
        <strain evidence="3">DSM 21368</strain>
    </source>
</reference>
<evidence type="ECO:0000256" key="1">
    <source>
        <dbReference type="ARBA" id="ARBA00048819"/>
    </source>
</evidence>
<dbReference type="Gene3D" id="3.30.590.20">
    <property type="match status" value="1"/>
</dbReference>
<dbReference type="EMBL" id="FNTX01000002">
    <property type="protein sequence ID" value="SEF00109.1"/>
    <property type="molecule type" value="Genomic_DNA"/>
</dbReference>
<dbReference type="STRING" id="648782.SAMN04488554_4267"/>
<dbReference type="InterPro" id="IPR014746">
    <property type="entry name" value="Gln_synth/guanido_kin_cat_dom"/>
</dbReference>
<keyword evidence="3" id="KW-1185">Reference proteome</keyword>
<evidence type="ECO:0000313" key="2">
    <source>
        <dbReference type="EMBL" id="SEF00109.1"/>
    </source>
</evidence>
<dbReference type="Pfam" id="PF04107">
    <property type="entry name" value="GCS2"/>
    <property type="match status" value="1"/>
</dbReference>
<dbReference type="PIRSF" id="PIRSF012666">
    <property type="entry name" value="UCP012666"/>
    <property type="match status" value="1"/>
</dbReference>
<dbReference type="GO" id="GO:0004357">
    <property type="term" value="F:glutamate-cysteine ligase activity"/>
    <property type="evidence" value="ECO:0007669"/>
    <property type="project" value="UniProtKB-EC"/>
</dbReference>
<dbReference type="RefSeq" id="WP_089775454.1">
    <property type="nucleotide sequence ID" value="NZ_FNTX01000002.1"/>
</dbReference>
<dbReference type="SUPFAM" id="SSF55931">
    <property type="entry name" value="Glutamine synthetase/guanido kinase"/>
    <property type="match status" value="1"/>
</dbReference>
<dbReference type="PANTHER" id="PTHR36510:SF3">
    <property type="entry name" value="CONSERVED PROTEIN"/>
    <property type="match status" value="1"/>
</dbReference>
<organism evidence="2 3">
    <name type="scientific">Ruania alba</name>
    <dbReference type="NCBI Taxonomy" id="648782"/>
    <lineage>
        <taxon>Bacteria</taxon>
        <taxon>Bacillati</taxon>
        <taxon>Actinomycetota</taxon>
        <taxon>Actinomycetes</taxon>
        <taxon>Micrococcales</taxon>
        <taxon>Ruaniaceae</taxon>
        <taxon>Ruania</taxon>
    </lineage>
</organism>
<dbReference type="Proteomes" id="UP000199220">
    <property type="component" value="Unassembled WGS sequence"/>
</dbReference>
<proteinExistence type="predicted"/>
<dbReference type="GO" id="GO:0042398">
    <property type="term" value="P:modified amino acid biosynthetic process"/>
    <property type="evidence" value="ECO:0007669"/>
    <property type="project" value="InterPro"/>
</dbReference>
<accession>A0A1H5NEP6</accession>
<dbReference type="InterPro" id="IPR016602">
    <property type="entry name" value="UCP012666"/>
</dbReference>
<sequence length="492" mass="55575">MGDEITTHTFSREQRQRYREKVRRCLDVFEDMLGSHHFADAPSRSGLEIELNLVDAQYQPAMRNAQVLDEIADPAFQTELARYNIELNVPPAELPGESVLELEQRLRKHLNVAEERAGKHGIAIAMIGILPTLRPEHLTGNWMSANPRYQALEEAVFAARREDLDLDISGPEPLRMTTGTIAPESACTSVQLHLQVSPNEFAAHWNAAQLLAGPQLALGANSPYLFGKQLWAETRTELFLQATDTRSPELRNQGVRPPVFFGDGWITSIFDLFEENVRFFPALLPECTDEDPEAELAAGRTPRLQELRLHNGTVYRWNRPIYDVVDGEAHLRVENRVLPAGPTVVDILANAAFYYGALEMLAREERPAWTRISFAAAHGNFTNGARDGVEAQMYWPGYGEVPWDELVLRHLLPLAAEGLALRGVSPSVIDRYLPIIEGRCKWRRNGAWWQTETVAALERRGLDRTEALTEMLRHYLDGMHSNEPVHTWEVPA</sequence>
<protein>
    <submittedName>
        <fullName evidence="2">Glutamate-cysteine ligase family 2(GCS2)</fullName>
    </submittedName>
</protein>
<evidence type="ECO:0000313" key="3">
    <source>
        <dbReference type="Proteomes" id="UP000199220"/>
    </source>
</evidence>
<dbReference type="AlphaFoldDB" id="A0A1H5NEP6"/>
<name>A0A1H5NEP6_9MICO</name>